<accession>A0A252CAB4</accession>
<name>A0A252CAB4_9LACT</name>
<dbReference type="PROSITE" id="PS51272">
    <property type="entry name" value="SLH"/>
    <property type="match status" value="1"/>
</dbReference>
<feature type="domain" description="SLH" evidence="2">
    <location>
        <begin position="62"/>
        <end position="125"/>
    </location>
</feature>
<keyword evidence="1" id="KW-0732">Signal</keyword>
<evidence type="ECO:0000313" key="3">
    <source>
        <dbReference type="EMBL" id="OUK01667.1"/>
    </source>
</evidence>
<reference evidence="3 4" key="1">
    <citation type="submission" date="2017-02" db="EMBL/GenBank/DDBJ databases">
        <authorList>
            <person name="Peterson S.W."/>
        </authorList>
    </citation>
    <scope>NUCLEOTIDE SEQUENCE [LARGE SCALE GENOMIC DNA]</scope>
    <source>
        <strain evidence="3">159469</strain>
    </source>
</reference>
<feature type="signal peptide" evidence="1">
    <location>
        <begin position="1"/>
        <end position="27"/>
    </location>
</feature>
<dbReference type="InterPro" id="IPR001119">
    <property type="entry name" value="SLH_dom"/>
</dbReference>
<evidence type="ECO:0000256" key="1">
    <source>
        <dbReference type="SAM" id="SignalP"/>
    </source>
</evidence>
<proteinExistence type="predicted"/>
<sequence>MKRRKSFLLMVLLFCSTFLFTSFLTKANAELTTQEIIGVKSIREENLPRIPVSLKELPIKHSGEAPYQDAQVSQFKNYINWAYNVGITTGYTPTSYQPNYSVTRGEMAVFLNRLAGSPRYSPPFNVYEDISLYKTHILWLTATTVTNGTAPYYNPNGTVTRGQMAAFYTEWQKLQEKLLQLPTMVHHLKIFQVIFLLMILDG</sequence>
<feature type="chain" id="PRO_5038510323" description="SLH domain-containing protein" evidence="1">
    <location>
        <begin position="28"/>
        <end position="202"/>
    </location>
</feature>
<dbReference type="Proteomes" id="UP000194606">
    <property type="component" value="Unassembled WGS sequence"/>
</dbReference>
<evidence type="ECO:0000313" key="4">
    <source>
        <dbReference type="Proteomes" id="UP000194606"/>
    </source>
</evidence>
<dbReference type="EMBL" id="MUIZ01000025">
    <property type="protein sequence ID" value="OUK01667.1"/>
    <property type="molecule type" value="Genomic_DNA"/>
</dbReference>
<evidence type="ECO:0000259" key="2">
    <source>
        <dbReference type="PROSITE" id="PS51272"/>
    </source>
</evidence>
<organism evidence="3 4">
    <name type="scientific">Lactococcus petauri</name>
    <dbReference type="NCBI Taxonomy" id="1940789"/>
    <lineage>
        <taxon>Bacteria</taxon>
        <taxon>Bacillati</taxon>
        <taxon>Bacillota</taxon>
        <taxon>Bacilli</taxon>
        <taxon>Lactobacillales</taxon>
        <taxon>Streptococcaceae</taxon>
        <taxon>Lactococcus</taxon>
    </lineage>
</organism>
<protein>
    <recommendedName>
        <fullName evidence="2">SLH domain-containing protein</fullName>
    </recommendedName>
</protein>
<comment type="caution">
    <text evidence="3">The sequence shown here is derived from an EMBL/GenBank/DDBJ whole genome shotgun (WGS) entry which is preliminary data.</text>
</comment>
<dbReference type="Pfam" id="PF00395">
    <property type="entry name" value="SLH"/>
    <property type="match status" value="2"/>
</dbReference>
<dbReference type="AlphaFoldDB" id="A0A252CAB4"/>
<gene>
    <name evidence="3" type="ORF">BZZ03_11615</name>
</gene>